<evidence type="ECO:0000256" key="1">
    <source>
        <dbReference type="SAM" id="SignalP"/>
    </source>
</evidence>
<dbReference type="WBParaSite" id="HCON_00020090-00001">
    <property type="protein sequence ID" value="HCON_00020090-00001"/>
    <property type="gene ID" value="HCON_00020090"/>
</dbReference>
<feature type="chain" id="PRO_5029740684" evidence="1">
    <location>
        <begin position="19"/>
        <end position="218"/>
    </location>
</feature>
<keyword evidence="2" id="KW-1185">Reference proteome</keyword>
<dbReference type="Proteomes" id="UP000025227">
    <property type="component" value="Unplaced"/>
</dbReference>
<sequence>MKWQTAFLLLSSLFLIDARDEFEERKLFHEQLCRKRPSLSKCSEPFTKSSYEKELKDHHEKGRSSLEMTAVRAFAARSAVKRESPWNDVDEDAEYEYYLWKKYRRAKLRQRLLEDRFESSPTIHQHYHYDRTNPYYNRPSYGYRSPYGSGYGYGYPSYGGSSYGYGYPSYGGYGYPSYGGYGGGYGGGLFNMGITRGLGISTPIGGFGIGSSFGIGIG</sequence>
<dbReference type="OMA" id="YHEAPRN"/>
<feature type="signal peptide" evidence="1">
    <location>
        <begin position="1"/>
        <end position="18"/>
    </location>
</feature>
<protein>
    <submittedName>
        <fullName evidence="3">Uncharacterized protein</fullName>
    </submittedName>
</protein>
<dbReference type="OrthoDB" id="5865840at2759"/>
<dbReference type="AlphaFoldDB" id="A0A7I4XYB1"/>
<reference evidence="3" key="1">
    <citation type="submission" date="2020-12" db="UniProtKB">
        <authorList>
            <consortium name="WormBaseParasite"/>
        </authorList>
    </citation>
    <scope>IDENTIFICATION</scope>
    <source>
        <strain evidence="3">MHco3</strain>
    </source>
</reference>
<organism evidence="2 3">
    <name type="scientific">Haemonchus contortus</name>
    <name type="common">Barber pole worm</name>
    <dbReference type="NCBI Taxonomy" id="6289"/>
    <lineage>
        <taxon>Eukaryota</taxon>
        <taxon>Metazoa</taxon>
        <taxon>Ecdysozoa</taxon>
        <taxon>Nematoda</taxon>
        <taxon>Chromadorea</taxon>
        <taxon>Rhabditida</taxon>
        <taxon>Rhabditina</taxon>
        <taxon>Rhabditomorpha</taxon>
        <taxon>Strongyloidea</taxon>
        <taxon>Trichostrongylidae</taxon>
        <taxon>Haemonchus</taxon>
    </lineage>
</organism>
<keyword evidence="1" id="KW-0732">Signal</keyword>
<proteinExistence type="predicted"/>
<evidence type="ECO:0000313" key="2">
    <source>
        <dbReference type="Proteomes" id="UP000025227"/>
    </source>
</evidence>
<name>A0A7I4XYB1_HAECO</name>
<evidence type="ECO:0000313" key="3">
    <source>
        <dbReference type="WBParaSite" id="HCON_00020090-00001"/>
    </source>
</evidence>
<accession>A0A7I4XYB1</accession>